<dbReference type="Gene3D" id="1.20.120.1760">
    <property type="match status" value="1"/>
</dbReference>
<evidence type="ECO:0008006" key="4">
    <source>
        <dbReference type="Google" id="ProtNLM"/>
    </source>
</evidence>
<evidence type="ECO:0000313" key="3">
    <source>
        <dbReference type="Proteomes" id="UP000178585"/>
    </source>
</evidence>
<keyword evidence="1" id="KW-0472">Membrane</keyword>
<sequence length="270" mass="29985">MESIKELRVMLQTNVLGHPILQRVPSIYITRLLLPTPVTSIQVSVAMIVVGVLAGAIISLGYIWEGLALIYVSLVLDAVDGEIVRYKKTFSMRGVYLDLVNHLVVFEAFFLGLTFAVSELWTTPNLVVLAAGVVGALTMGMRRAIGDLPRILFVRPYSERPELFRIPATPPHTHTEAATAAPRLSPRKLLRDILWGVHELHEGGYMIVVLVASYAGELLLFPGVPHYPVLSWAVVLYATTSCLYLIREIIGGFYTIEDRIASLRDWFASK</sequence>
<dbReference type="InterPro" id="IPR043130">
    <property type="entry name" value="CDP-OH_PTrfase_TM_dom"/>
</dbReference>
<dbReference type="AlphaFoldDB" id="A0A1F4XWS7"/>
<proteinExistence type="predicted"/>
<feature type="transmembrane region" description="Helical" evidence="1">
    <location>
        <begin position="227"/>
        <end position="246"/>
    </location>
</feature>
<dbReference type="Proteomes" id="UP000178585">
    <property type="component" value="Unassembled WGS sequence"/>
</dbReference>
<evidence type="ECO:0000313" key="2">
    <source>
        <dbReference type="EMBL" id="OGC86101.1"/>
    </source>
</evidence>
<dbReference type="STRING" id="1797245.A2949_01565"/>
<comment type="caution">
    <text evidence="2">The sequence shown here is derived from an EMBL/GenBank/DDBJ whole genome shotgun (WGS) entry which is preliminary data.</text>
</comment>
<feature type="transmembrane region" description="Helical" evidence="1">
    <location>
        <begin position="123"/>
        <end position="141"/>
    </location>
</feature>
<evidence type="ECO:0000256" key="1">
    <source>
        <dbReference type="SAM" id="Phobius"/>
    </source>
</evidence>
<dbReference type="EMBL" id="MEWZ01000031">
    <property type="protein sequence ID" value="OGC86101.1"/>
    <property type="molecule type" value="Genomic_DNA"/>
</dbReference>
<name>A0A1F4XWS7_9BACT</name>
<gene>
    <name evidence="2" type="ORF">A2949_01565</name>
</gene>
<accession>A0A1F4XWS7</accession>
<reference evidence="2 3" key="1">
    <citation type="journal article" date="2016" name="Nat. Commun.">
        <title>Thousands of microbial genomes shed light on interconnected biogeochemical processes in an aquifer system.</title>
        <authorList>
            <person name="Anantharaman K."/>
            <person name="Brown C.T."/>
            <person name="Hug L.A."/>
            <person name="Sharon I."/>
            <person name="Castelle C.J."/>
            <person name="Probst A.J."/>
            <person name="Thomas B.C."/>
            <person name="Singh A."/>
            <person name="Wilkins M.J."/>
            <person name="Karaoz U."/>
            <person name="Brodie E.L."/>
            <person name="Williams K.H."/>
            <person name="Hubbard S.S."/>
            <person name="Banfield J.F."/>
        </authorList>
    </citation>
    <scope>NUCLEOTIDE SEQUENCE [LARGE SCALE GENOMIC DNA]</scope>
</reference>
<feature type="transmembrane region" description="Helical" evidence="1">
    <location>
        <begin position="41"/>
        <end position="64"/>
    </location>
</feature>
<feature type="transmembrane region" description="Helical" evidence="1">
    <location>
        <begin position="95"/>
        <end position="117"/>
    </location>
</feature>
<organism evidence="2 3">
    <name type="scientific">Candidatus Adlerbacteria bacterium RIFCSPLOWO2_01_FULL_54_21b</name>
    <dbReference type="NCBI Taxonomy" id="1797245"/>
    <lineage>
        <taxon>Bacteria</taxon>
        <taxon>Candidatus Adleribacteriota</taxon>
    </lineage>
</organism>
<keyword evidence="1" id="KW-0812">Transmembrane</keyword>
<protein>
    <recommendedName>
        <fullName evidence="4">CDP-alcohol phosphatidyltransferase</fullName>
    </recommendedName>
</protein>
<feature type="transmembrane region" description="Helical" evidence="1">
    <location>
        <begin position="193"/>
        <end position="215"/>
    </location>
</feature>
<keyword evidence="1" id="KW-1133">Transmembrane helix</keyword>